<dbReference type="InterPro" id="IPR011006">
    <property type="entry name" value="CheY-like_superfamily"/>
</dbReference>
<dbReference type="NCBIfam" id="NF009206">
    <property type="entry name" value="PRK12555.1"/>
    <property type="match status" value="1"/>
</dbReference>
<evidence type="ECO:0000256" key="4">
    <source>
        <dbReference type="ARBA" id="ARBA00048267"/>
    </source>
</evidence>
<evidence type="ECO:0000256" key="3">
    <source>
        <dbReference type="ARBA" id="ARBA00022801"/>
    </source>
</evidence>
<dbReference type="RefSeq" id="WP_027312726.1">
    <property type="nucleotide sequence ID" value="NZ_JBHLZN010000005.1"/>
</dbReference>
<dbReference type="Proteomes" id="UP001589628">
    <property type="component" value="Unassembled WGS sequence"/>
</dbReference>
<accession>A0ABV5ZHI9</accession>
<dbReference type="InterPro" id="IPR001789">
    <property type="entry name" value="Sig_transdc_resp-reg_receiver"/>
</dbReference>
<dbReference type="NCBIfam" id="NF001965">
    <property type="entry name" value="PRK00742.1"/>
    <property type="match status" value="1"/>
</dbReference>
<comment type="catalytic activity">
    <reaction evidence="5">
        <text>L-glutaminyl-[protein] + H2O = L-glutamyl-[protein] + NH4(+)</text>
        <dbReference type="Rhea" id="RHEA:16441"/>
        <dbReference type="Rhea" id="RHEA-COMP:10207"/>
        <dbReference type="Rhea" id="RHEA-COMP:10208"/>
        <dbReference type="ChEBI" id="CHEBI:15377"/>
        <dbReference type="ChEBI" id="CHEBI:28938"/>
        <dbReference type="ChEBI" id="CHEBI:29973"/>
        <dbReference type="ChEBI" id="CHEBI:30011"/>
        <dbReference type="EC" id="3.5.1.44"/>
    </reaction>
</comment>
<proteinExistence type="inferred from homology"/>
<keyword evidence="1 5" id="KW-0963">Cytoplasm</keyword>
<dbReference type="PROSITE" id="PS50110">
    <property type="entry name" value="RESPONSE_REGULATORY"/>
    <property type="match status" value="1"/>
</dbReference>
<comment type="similarity">
    <text evidence="5">Belongs to the CheB family.</text>
</comment>
<dbReference type="InterPro" id="IPR000673">
    <property type="entry name" value="Sig_transdc_resp-reg_Me-estase"/>
</dbReference>
<dbReference type="Gene3D" id="3.40.50.2300">
    <property type="match status" value="1"/>
</dbReference>
<comment type="PTM">
    <text evidence="5">Phosphorylated by CheA. Phosphorylation of the N-terminal regulatory domain activates the methylesterase activity.</text>
</comment>
<dbReference type="SMART" id="SM00448">
    <property type="entry name" value="REC"/>
    <property type="match status" value="1"/>
</dbReference>
<comment type="function">
    <text evidence="5">Involved in chemotaxis. Part of a chemotaxis signal transduction system that modulates chemotaxis in response to various stimuli. Catalyzes the demethylation of specific methylglutamate residues introduced into the chemoreceptors (methyl-accepting chemotaxis proteins or MCP) by CheR. Also mediates the irreversible deamidation of specific glutamine residues to glutamic acid.</text>
</comment>
<comment type="catalytic activity">
    <reaction evidence="4 5">
        <text>[protein]-L-glutamate 5-O-methyl ester + H2O = L-glutamyl-[protein] + methanol + H(+)</text>
        <dbReference type="Rhea" id="RHEA:23236"/>
        <dbReference type="Rhea" id="RHEA-COMP:10208"/>
        <dbReference type="Rhea" id="RHEA-COMP:10311"/>
        <dbReference type="ChEBI" id="CHEBI:15377"/>
        <dbReference type="ChEBI" id="CHEBI:15378"/>
        <dbReference type="ChEBI" id="CHEBI:17790"/>
        <dbReference type="ChEBI" id="CHEBI:29973"/>
        <dbReference type="ChEBI" id="CHEBI:82795"/>
        <dbReference type="EC" id="3.1.1.61"/>
    </reaction>
</comment>
<evidence type="ECO:0000256" key="5">
    <source>
        <dbReference type="HAMAP-Rule" id="MF_00099"/>
    </source>
</evidence>
<keyword evidence="3 5" id="KW-0378">Hydrolase</keyword>
<evidence type="ECO:0000313" key="10">
    <source>
        <dbReference type="EMBL" id="MFB9887564.1"/>
    </source>
</evidence>
<dbReference type="InterPro" id="IPR008248">
    <property type="entry name" value="CheB-like"/>
</dbReference>
<dbReference type="CDD" id="cd17541">
    <property type="entry name" value="REC_CheB-like"/>
    <property type="match status" value="1"/>
</dbReference>
<dbReference type="GO" id="GO:0008984">
    <property type="term" value="F:protein-glutamate methylesterase activity"/>
    <property type="evidence" value="ECO:0007669"/>
    <property type="project" value="UniProtKB-EC"/>
</dbReference>
<dbReference type="Gene3D" id="3.40.50.180">
    <property type="entry name" value="Methylesterase CheB, C-terminal domain"/>
    <property type="match status" value="1"/>
</dbReference>
<dbReference type="EC" id="3.5.1.44" evidence="5"/>
<evidence type="ECO:0000259" key="8">
    <source>
        <dbReference type="PROSITE" id="PS50110"/>
    </source>
</evidence>
<dbReference type="PIRSF" id="PIRSF000876">
    <property type="entry name" value="RR_chemtxs_CheB"/>
    <property type="match status" value="1"/>
</dbReference>
<evidence type="ECO:0000313" key="11">
    <source>
        <dbReference type="Proteomes" id="UP001589628"/>
    </source>
</evidence>
<reference evidence="10 11" key="1">
    <citation type="submission" date="2024-09" db="EMBL/GenBank/DDBJ databases">
        <authorList>
            <person name="Sun Q."/>
            <person name="Mori K."/>
        </authorList>
    </citation>
    <scope>NUCLEOTIDE SEQUENCE [LARGE SCALE GENOMIC DNA]</scope>
    <source>
        <strain evidence="10 11">ATCC 51285</strain>
    </source>
</reference>
<dbReference type="Pfam" id="PF00072">
    <property type="entry name" value="Response_reg"/>
    <property type="match status" value="1"/>
</dbReference>
<dbReference type="HAMAP" id="MF_00099">
    <property type="entry name" value="CheB_chemtxs"/>
    <property type="match status" value="1"/>
</dbReference>
<dbReference type="EMBL" id="JBHLZN010000005">
    <property type="protein sequence ID" value="MFB9887564.1"/>
    <property type="molecule type" value="Genomic_DNA"/>
</dbReference>
<sequence length="348" mass="37035">MAIKVLIVDDSVLVQQILTSILSSDPRLEVVGVAEDPYIARGQIKALNPDVITLDIEMPRMDGLTFLRNLMRLRPMPVVMVSTLTEAGAEATLEALSLGAIDYIEKPKGNLVEGLQVYADVLIEKVVAAAAANIEPLDQPFLSVSETQPATVDVFREQALIAIGASTGGTEAISRVLSGLPTNCPPVVIAQHIPATFSASFAARMDRTHAMQVCLAEHNQAIRAGHVYIAPGGVHLRVEKRRGRLHCCLDDSEPVNRHKPSVDMLFHSVAQSWGREALGVILTGMGADGAKGLLAMKEAGATTIAQDEASSVVWGMPGSSVRLGAVSEQLTLGRIAARILSWAKATNS</sequence>
<dbReference type="PANTHER" id="PTHR42872">
    <property type="entry name" value="PROTEIN-GLUTAMATE METHYLESTERASE/PROTEIN-GLUTAMINE GLUTAMINASE"/>
    <property type="match status" value="1"/>
</dbReference>
<evidence type="ECO:0000256" key="7">
    <source>
        <dbReference type="PROSITE-ProRule" id="PRU00169"/>
    </source>
</evidence>
<comment type="domain">
    <text evidence="5">Contains a C-terminal catalytic domain, and an N-terminal region which modulates catalytic activity.</text>
</comment>
<evidence type="ECO:0000256" key="2">
    <source>
        <dbReference type="ARBA" id="ARBA00022500"/>
    </source>
</evidence>
<name>A0ABV5ZHI9_9GAMM</name>
<comment type="caution">
    <text evidence="10">The sequence shown here is derived from an EMBL/GenBank/DDBJ whole genome shotgun (WGS) entry which is preliminary data.</text>
</comment>
<feature type="domain" description="CheB-type methylesterase" evidence="9">
    <location>
        <begin position="149"/>
        <end position="346"/>
    </location>
</feature>
<comment type="subcellular location">
    <subcellularLocation>
        <location evidence="5">Cytoplasm</location>
    </subcellularLocation>
</comment>
<keyword evidence="11" id="KW-1185">Reference proteome</keyword>
<organism evidence="10 11">
    <name type="scientific">Balneatrix alpica</name>
    <dbReference type="NCBI Taxonomy" id="75684"/>
    <lineage>
        <taxon>Bacteria</taxon>
        <taxon>Pseudomonadati</taxon>
        <taxon>Pseudomonadota</taxon>
        <taxon>Gammaproteobacteria</taxon>
        <taxon>Oceanospirillales</taxon>
        <taxon>Balneatrichaceae</taxon>
        <taxon>Balneatrix</taxon>
    </lineage>
</organism>
<feature type="modified residue" description="4-aspartylphosphate" evidence="5 7">
    <location>
        <position position="55"/>
    </location>
</feature>
<evidence type="ECO:0000259" key="9">
    <source>
        <dbReference type="PROSITE" id="PS50122"/>
    </source>
</evidence>
<dbReference type="PANTHER" id="PTHR42872:SF6">
    <property type="entry name" value="PROTEIN-GLUTAMATE METHYLESTERASE_PROTEIN-GLUTAMINE GLUTAMINASE"/>
    <property type="match status" value="1"/>
</dbReference>
<dbReference type="SUPFAM" id="SSF52172">
    <property type="entry name" value="CheY-like"/>
    <property type="match status" value="1"/>
</dbReference>
<feature type="active site" evidence="5 6">
    <location>
        <position position="288"/>
    </location>
</feature>
<feature type="active site" evidence="5 6">
    <location>
        <position position="166"/>
    </location>
</feature>
<keyword evidence="2 5" id="KW-0145">Chemotaxis</keyword>
<dbReference type="Pfam" id="PF01339">
    <property type="entry name" value="CheB_methylest"/>
    <property type="match status" value="1"/>
</dbReference>
<protein>
    <recommendedName>
        <fullName evidence="5">Protein-glutamate methylesterase/protein-glutamine glutaminase</fullName>
        <ecNumber evidence="5">3.1.1.61</ecNumber>
        <ecNumber evidence="5">3.5.1.44</ecNumber>
    </recommendedName>
</protein>
<feature type="active site" evidence="5 6">
    <location>
        <position position="192"/>
    </location>
</feature>
<dbReference type="PROSITE" id="PS50122">
    <property type="entry name" value="CHEB"/>
    <property type="match status" value="1"/>
</dbReference>
<gene>
    <name evidence="5" type="primary">cheB</name>
    <name evidence="10" type="ORF">ACFFLH_14175</name>
</gene>
<dbReference type="EC" id="3.1.1.61" evidence="5"/>
<keyword evidence="5 7" id="KW-0597">Phosphoprotein</keyword>
<evidence type="ECO:0000256" key="1">
    <source>
        <dbReference type="ARBA" id="ARBA00022490"/>
    </source>
</evidence>
<evidence type="ECO:0000256" key="6">
    <source>
        <dbReference type="PROSITE-ProRule" id="PRU00050"/>
    </source>
</evidence>
<dbReference type="SUPFAM" id="SSF52738">
    <property type="entry name" value="Methylesterase CheB, C-terminal domain"/>
    <property type="match status" value="1"/>
</dbReference>
<dbReference type="InterPro" id="IPR035909">
    <property type="entry name" value="CheB_C"/>
</dbReference>
<feature type="domain" description="Response regulatory" evidence="8">
    <location>
        <begin position="4"/>
        <end position="121"/>
    </location>
</feature>
<dbReference type="CDD" id="cd16432">
    <property type="entry name" value="CheB_Rec"/>
    <property type="match status" value="1"/>
</dbReference>